<keyword evidence="2" id="KW-0645">Protease</keyword>
<dbReference type="EMBL" id="KF806588">
    <property type="protein sequence ID" value="AHI60088.1"/>
    <property type="molecule type" value="Genomic_DNA"/>
</dbReference>
<dbReference type="InterPro" id="IPR003593">
    <property type="entry name" value="AAA+_ATPase"/>
</dbReference>
<dbReference type="GO" id="GO:0005524">
    <property type="term" value="F:ATP binding"/>
    <property type="evidence" value="ECO:0007669"/>
    <property type="project" value="InterPro"/>
</dbReference>
<evidence type="ECO:0000313" key="2">
    <source>
        <dbReference type="EMBL" id="AHI60088.1"/>
    </source>
</evidence>
<organism evidence="2 3">
    <name type="scientific">Erwinia phage Ea9-2</name>
    <dbReference type="NCBI Taxonomy" id="1429767"/>
    <lineage>
        <taxon>Viruses</taxon>
        <taxon>Duplodnaviria</taxon>
        <taxon>Heunggongvirae</taxon>
        <taxon>Uroviricota</taxon>
        <taxon>Caudoviricetes</taxon>
        <taxon>Schitoviridae</taxon>
        <taxon>Erskinevirinae</taxon>
        <taxon>Johnsonvirus</taxon>
        <taxon>Johnsonvirus Ea92</taxon>
    </lineage>
</organism>
<dbReference type="InterPro" id="IPR027417">
    <property type="entry name" value="P-loop_NTPase"/>
</dbReference>
<accession>W6AQT4</accession>
<dbReference type="PANTHER" id="PTHR48102">
    <property type="entry name" value="ATP-DEPENDENT CLP PROTEASE ATP-BINDING SUBUNIT CLPX-LIKE, MITOCHONDRIAL-RELATED"/>
    <property type="match status" value="1"/>
</dbReference>
<name>W6AQT4_9CAUD</name>
<dbReference type="SUPFAM" id="SSF52540">
    <property type="entry name" value="P-loop containing nucleoside triphosphate hydrolases"/>
    <property type="match status" value="1"/>
</dbReference>
<dbReference type="InterPro" id="IPR050052">
    <property type="entry name" value="ATP-dep_Clp_protease_ClpX"/>
</dbReference>
<dbReference type="InterPro" id="IPR003959">
    <property type="entry name" value="ATPase_AAA_core"/>
</dbReference>
<dbReference type="KEGG" id="vg:18503966"/>
<dbReference type="SMART" id="SM00382">
    <property type="entry name" value="AAA"/>
    <property type="match status" value="1"/>
</dbReference>
<dbReference type="RefSeq" id="YP_009007405.1">
    <property type="nucleotide sequence ID" value="NC_023579.1"/>
</dbReference>
<sequence>MLCVALIHFGVSKMLFPQQEKVVRQMTHIMTVFKESDAAIRPHFSLTGPSGSGKSYLVNEAAREVGLKFMEINAAQLTAEGLSGNSLSKSLRQLREHWNEPNIIFVDEFDKLFQNNGERTENFRSQVQDEFLMNLESKYASVFTDYGKYEPVKIDNSLFIFAGAYSNQKIHTLSDLKEAGMRTEFLGRVPLVLYTEAVPLEELQKHIPKLDLYRNYKSLYPNIKDATAVKQIVNMMQKQNEETPIGIRLINTCIHLYFMRDL</sequence>
<dbReference type="PANTHER" id="PTHR48102:SF7">
    <property type="entry name" value="ATP-DEPENDENT CLP PROTEASE ATP-BINDING SUBUNIT CLPX-LIKE, MITOCHONDRIAL"/>
    <property type="match status" value="1"/>
</dbReference>
<dbReference type="Proteomes" id="UP000019305">
    <property type="component" value="Segment"/>
</dbReference>
<keyword evidence="2" id="KW-0378">Hydrolase</keyword>
<dbReference type="Pfam" id="PF00004">
    <property type="entry name" value="AAA"/>
    <property type="match status" value="1"/>
</dbReference>
<dbReference type="GeneID" id="18503966"/>
<dbReference type="GO" id="GO:0008233">
    <property type="term" value="F:peptidase activity"/>
    <property type="evidence" value="ECO:0007669"/>
    <property type="project" value="UniProtKB-KW"/>
</dbReference>
<dbReference type="GO" id="GO:0051603">
    <property type="term" value="P:proteolysis involved in protein catabolic process"/>
    <property type="evidence" value="ECO:0007669"/>
    <property type="project" value="TreeGrafter"/>
</dbReference>
<gene>
    <name evidence="2" type="ORF">Ea92_31</name>
</gene>
<dbReference type="GO" id="GO:0016887">
    <property type="term" value="F:ATP hydrolysis activity"/>
    <property type="evidence" value="ECO:0007669"/>
    <property type="project" value="InterPro"/>
</dbReference>
<feature type="domain" description="AAA+ ATPase" evidence="1">
    <location>
        <begin position="40"/>
        <end position="195"/>
    </location>
</feature>
<protein>
    <submittedName>
        <fullName evidence="2">ATP-dependent CLP protease</fullName>
    </submittedName>
</protein>
<dbReference type="Gene3D" id="3.40.50.300">
    <property type="entry name" value="P-loop containing nucleotide triphosphate hydrolases"/>
    <property type="match status" value="1"/>
</dbReference>
<evidence type="ECO:0000313" key="3">
    <source>
        <dbReference type="Proteomes" id="UP000019305"/>
    </source>
</evidence>
<proteinExistence type="predicted"/>
<reference evidence="2 3" key="1">
    <citation type="submission" date="2015-01" db="EMBL/GenBank/DDBJ databases">
        <title>Characterization of two new Erwinia spp. phages.</title>
        <authorList>
            <person name="Yagubi A.I."/>
            <person name="Kropinski A.M."/>
            <person name="Castle A.J."/>
            <person name="Svircev A.M."/>
        </authorList>
    </citation>
    <scope>NUCLEOTIDE SEQUENCE [LARGE SCALE GENOMIC DNA]</scope>
    <source>
        <strain evidence="2">Ea9-2</strain>
    </source>
</reference>
<keyword evidence="3" id="KW-1185">Reference proteome</keyword>
<evidence type="ECO:0000259" key="1">
    <source>
        <dbReference type="SMART" id="SM00382"/>
    </source>
</evidence>